<name>A0A2G5VD56_9PELO</name>
<proteinExistence type="predicted"/>
<dbReference type="EMBL" id="PDUG01000002">
    <property type="protein sequence ID" value="PIC49695.1"/>
    <property type="molecule type" value="Genomic_DNA"/>
</dbReference>
<dbReference type="AlphaFoldDB" id="A0A2G5VD56"/>
<evidence type="ECO:0000313" key="2">
    <source>
        <dbReference type="Proteomes" id="UP000230233"/>
    </source>
</evidence>
<dbReference type="Proteomes" id="UP000230233">
    <property type="component" value="Chromosome II"/>
</dbReference>
<accession>A0A2G5VD56</accession>
<comment type="caution">
    <text evidence="1">The sequence shown here is derived from an EMBL/GenBank/DDBJ whole genome shotgun (WGS) entry which is preliminary data.</text>
</comment>
<organism evidence="1 2">
    <name type="scientific">Caenorhabditis nigoni</name>
    <dbReference type="NCBI Taxonomy" id="1611254"/>
    <lineage>
        <taxon>Eukaryota</taxon>
        <taxon>Metazoa</taxon>
        <taxon>Ecdysozoa</taxon>
        <taxon>Nematoda</taxon>
        <taxon>Chromadorea</taxon>
        <taxon>Rhabditida</taxon>
        <taxon>Rhabditina</taxon>
        <taxon>Rhabditomorpha</taxon>
        <taxon>Rhabditoidea</taxon>
        <taxon>Rhabditidae</taxon>
        <taxon>Peloderinae</taxon>
        <taxon>Caenorhabditis</taxon>
    </lineage>
</organism>
<reference evidence="2" key="1">
    <citation type="submission" date="2017-10" db="EMBL/GenBank/DDBJ databases">
        <title>Rapid genome shrinkage in a self-fertile nematode reveals novel sperm competition proteins.</title>
        <authorList>
            <person name="Yin D."/>
            <person name="Schwarz E.M."/>
            <person name="Thomas C.G."/>
            <person name="Felde R.L."/>
            <person name="Korf I.F."/>
            <person name="Cutter A.D."/>
            <person name="Schartner C.M."/>
            <person name="Ralston E.J."/>
            <person name="Meyer B.J."/>
            <person name="Haag E.S."/>
        </authorList>
    </citation>
    <scope>NUCLEOTIDE SEQUENCE [LARGE SCALE GENOMIC DNA]</scope>
    <source>
        <strain evidence="2">JU1422</strain>
    </source>
</reference>
<gene>
    <name evidence="1" type="primary">Cnig_chr_II.g8219</name>
    <name evidence="1" type="ORF">B9Z55_008219</name>
</gene>
<keyword evidence="2" id="KW-1185">Reference proteome</keyword>
<sequence>MRIFRKPSAQWKRWDSKKEFKRRDPDHYGDYSSLHDSSLSVVQISPRPLKPRTYLIHVITSWRTPAETKGPFTSILKVLDRRCSVDEPPALQASDSKVDRFLISSMGAKINELKVDIPGWLLLDGIRKLIDSRSIKGSGDGEEAHQDVDGEKRLDNCMFLMLFL</sequence>
<evidence type="ECO:0000313" key="1">
    <source>
        <dbReference type="EMBL" id="PIC49695.1"/>
    </source>
</evidence>
<protein>
    <submittedName>
        <fullName evidence="1">Uncharacterized protein</fullName>
    </submittedName>
</protein>